<dbReference type="Gene3D" id="3.40.30.10">
    <property type="entry name" value="Glutaredoxin"/>
    <property type="match status" value="1"/>
</dbReference>
<accession>A0ABN9VS30</accession>
<feature type="region of interest" description="Disordered" evidence="3">
    <location>
        <begin position="293"/>
        <end position="320"/>
    </location>
</feature>
<evidence type="ECO:0000256" key="1">
    <source>
        <dbReference type="ARBA" id="ARBA00009732"/>
    </source>
</evidence>
<feature type="domain" description="Thioredoxin" evidence="4">
    <location>
        <begin position="84"/>
        <end position="214"/>
    </location>
</feature>
<dbReference type="Pfam" id="PF01507">
    <property type="entry name" value="PAPS_reduct"/>
    <property type="match status" value="1"/>
</dbReference>
<comment type="pathway">
    <text evidence="2">Sulfur metabolism; hydrogen sulfide biosynthesis; sulfite from sulfate.</text>
</comment>
<sequence length="752" mass="79202">MKVNPLADWTLEEVWHYIRSRGLAYNPLHDKGFASIGDTMNTRAIGEGDAERAGRFMYSGNKTECGMHAHQARMDAVRREALEKKEPLKLPELPCKECVDVSPDTFEGVVLEAQKPVLVELFSPLCGHCQHFAPEFDRVAAQLAGAGRVLPARMDIFTHALPQAALDAGFKLAAYPTIFLWRPLEASAGRKPLRKYKGAKTADALLAWVDQVLAGVTATTARTNTASPDVVGKGQRLGRSGIRVGSRGTLRLPWDSVSGGAVAYCAVAAKSMWASNSASSSNGHLELEAGNLSTAPRPADAAGGRLRATGSQREAGHHSSHGQSLDIVIALKYDTADEGVRAWLRAVLAAVSSADLAAGPVLLHCRSGRDRTGVATAAVLALLGVPDSAIVAEFLLSSGAEGANIRRALAGFCAAGGAAAYLGGPGAPDVRAKFSAEGAGPLELGWLRRDVELACRLARDAGRGGPAEVDEEAARYWRREAACASGLLAGRVAVGHDAAAALFCKGWALGQTVWQAPGRGPDAAAVTEAREALSLASAFLDRAAAAEGPRAGGKSEGLRRKIQRELAALPAGDGHELGEELTVLDVAAAAESPGDPHAGRLVLLATSAGGRWSTLPCPAAFSWLRCGELAAAATPARQHLLALDALGLRHRVGAERLGAPREPVDHWEDVVAQVAKALAGGSGCLVYCPKSKQRRTHKLSTLRADRQKFRCMQSFVRPTAATGSGHLAWPLLASLLRTGWTSPWRPRPVSPR</sequence>
<dbReference type="InterPro" id="IPR029021">
    <property type="entry name" value="Prot-tyrosine_phosphatase-like"/>
</dbReference>
<dbReference type="InterPro" id="IPR013766">
    <property type="entry name" value="Thioredoxin_domain"/>
</dbReference>
<dbReference type="Gene3D" id="3.90.190.10">
    <property type="entry name" value="Protein tyrosine phosphatase superfamily"/>
    <property type="match status" value="1"/>
</dbReference>
<evidence type="ECO:0000256" key="2">
    <source>
        <dbReference type="ARBA" id="ARBA00024327"/>
    </source>
</evidence>
<dbReference type="InterPro" id="IPR036249">
    <property type="entry name" value="Thioredoxin-like_sf"/>
</dbReference>
<dbReference type="PROSITE" id="PS00383">
    <property type="entry name" value="TYR_PHOSPHATASE_1"/>
    <property type="match status" value="1"/>
</dbReference>
<dbReference type="PANTHER" id="PTHR46509:SF1">
    <property type="entry name" value="PHOSPHOADENOSINE PHOSPHOSULFATE REDUCTASE"/>
    <property type="match status" value="1"/>
</dbReference>
<dbReference type="CDD" id="cd02961">
    <property type="entry name" value="PDI_a_family"/>
    <property type="match status" value="1"/>
</dbReference>
<dbReference type="InterPro" id="IPR002500">
    <property type="entry name" value="PAPS_reduct_dom"/>
</dbReference>
<dbReference type="SUPFAM" id="SSF52402">
    <property type="entry name" value="Adenine nucleotide alpha hydrolases-like"/>
    <property type="match status" value="1"/>
</dbReference>
<dbReference type="EMBL" id="CAUYUJ010017615">
    <property type="protein sequence ID" value="CAK0876295.1"/>
    <property type="molecule type" value="Genomic_DNA"/>
</dbReference>
<reference evidence="5" key="1">
    <citation type="submission" date="2023-10" db="EMBL/GenBank/DDBJ databases">
        <authorList>
            <person name="Chen Y."/>
            <person name="Shah S."/>
            <person name="Dougan E. K."/>
            <person name="Thang M."/>
            <person name="Chan C."/>
        </authorList>
    </citation>
    <scope>NUCLEOTIDE SEQUENCE [LARGE SCALE GENOMIC DNA]</scope>
</reference>
<proteinExistence type="inferred from homology"/>
<name>A0ABN9VS30_9DINO</name>
<dbReference type="Proteomes" id="UP001189429">
    <property type="component" value="Unassembled WGS sequence"/>
</dbReference>
<evidence type="ECO:0000256" key="3">
    <source>
        <dbReference type="SAM" id="MobiDB-lite"/>
    </source>
</evidence>
<comment type="similarity">
    <text evidence="1">Belongs to the PAPS reductase family. CysH subfamily.</text>
</comment>
<dbReference type="SUPFAM" id="SSF52833">
    <property type="entry name" value="Thioredoxin-like"/>
    <property type="match status" value="1"/>
</dbReference>
<organism evidence="5 6">
    <name type="scientific">Prorocentrum cordatum</name>
    <dbReference type="NCBI Taxonomy" id="2364126"/>
    <lineage>
        <taxon>Eukaryota</taxon>
        <taxon>Sar</taxon>
        <taxon>Alveolata</taxon>
        <taxon>Dinophyceae</taxon>
        <taxon>Prorocentrales</taxon>
        <taxon>Prorocentraceae</taxon>
        <taxon>Prorocentrum</taxon>
    </lineage>
</organism>
<dbReference type="InterPro" id="IPR026893">
    <property type="entry name" value="Tyr/Ser_Pase_IphP-type"/>
</dbReference>
<protein>
    <recommendedName>
        <fullName evidence="4">Thioredoxin domain-containing protein</fullName>
    </recommendedName>
</protein>
<dbReference type="Pfam" id="PF13350">
    <property type="entry name" value="Y_phosphatase3"/>
    <property type="match status" value="1"/>
</dbReference>
<dbReference type="PROSITE" id="PS51352">
    <property type="entry name" value="THIOREDOXIN_2"/>
    <property type="match status" value="1"/>
</dbReference>
<keyword evidence="6" id="KW-1185">Reference proteome</keyword>
<comment type="caution">
    <text evidence="5">The sequence shown here is derived from an EMBL/GenBank/DDBJ whole genome shotgun (WGS) entry which is preliminary data.</text>
</comment>
<dbReference type="Gene3D" id="3.40.50.620">
    <property type="entry name" value="HUPs"/>
    <property type="match status" value="1"/>
</dbReference>
<dbReference type="PANTHER" id="PTHR46509">
    <property type="entry name" value="PHOSPHOADENOSINE PHOSPHOSULFATE REDUCTASE"/>
    <property type="match status" value="1"/>
</dbReference>
<gene>
    <name evidence="5" type="ORF">PCOR1329_LOCUS60723</name>
</gene>
<evidence type="ECO:0000259" key="4">
    <source>
        <dbReference type="PROSITE" id="PS51352"/>
    </source>
</evidence>
<dbReference type="InterPro" id="IPR014729">
    <property type="entry name" value="Rossmann-like_a/b/a_fold"/>
</dbReference>
<evidence type="ECO:0000313" key="6">
    <source>
        <dbReference type="Proteomes" id="UP001189429"/>
    </source>
</evidence>
<evidence type="ECO:0000313" key="5">
    <source>
        <dbReference type="EMBL" id="CAK0876295.1"/>
    </source>
</evidence>
<dbReference type="InterPro" id="IPR016130">
    <property type="entry name" value="Tyr_Pase_AS"/>
</dbReference>
<dbReference type="Pfam" id="PF00085">
    <property type="entry name" value="Thioredoxin"/>
    <property type="match status" value="1"/>
</dbReference>
<dbReference type="SUPFAM" id="SSF52799">
    <property type="entry name" value="(Phosphotyrosine protein) phosphatases II"/>
    <property type="match status" value="1"/>
</dbReference>